<dbReference type="PIRSF" id="PIRSF003092">
    <property type="entry name" value="MinD"/>
    <property type="match status" value="1"/>
</dbReference>
<dbReference type="AlphaFoldDB" id="A0A1V4IC58"/>
<evidence type="ECO:0000313" key="4">
    <source>
        <dbReference type="Proteomes" id="UP000190140"/>
    </source>
</evidence>
<dbReference type="InterPro" id="IPR033756">
    <property type="entry name" value="YlxH/NBP35"/>
</dbReference>
<dbReference type="OrthoDB" id="9816297at2"/>
<keyword evidence="1" id="KW-0547">Nucleotide-binding</keyword>
<dbReference type="GO" id="GO:0051782">
    <property type="term" value="P:negative regulation of cell division"/>
    <property type="evidence" value="ECO:0007669"/>
    <property type="project" value="TreeGrafter"/>
</dbReference>
<proteinExistence type="predicted"/>
<dbReference type="CDD" id="cd02038">
    <property type="entry name" value="FlhG-like"/>
    <property type="match status" value="1"/>
</dbReference>
<sequence length="297" mass="32442">MDQASKLRSAVIKKNMYQTDISQEHTKVKEPRVMCVSSGKGGVGKTNFTLNLALALRKNGNKVVVIDADLGLANIEILLGITPKLGLLDLIKDEVDIEDIIVEGPLGVEIISGGAGISEIVDLPMDKLNKILNNIYLLKDRADFILIDTGAGISKSVMAFLSASEEIIVVITPEPTAITDGYALIKVAAREDKEKKINLVVNKSDNEDEAQSAYAKINTASNRFLGINVNYLGYVYNDRTVQDSVKKQVPFYIGAPTSNASYNIDEICSKILGTKKDKNMFNTFIRKLSNLFLGNRG</sequence>
<organism evidence="3 4">
    <name type="scientific">Alkalithermobacter paradoxus</name>
    <dbReference type="NCBI Taxonomy" id="29349"/>
    <lineage>
        <taxon>Bacteria</taxon>
        <taxon>Bacillati</taxon>
        <taxon>Bacillota</taxon>
        <taxon>Clostridia</taxon>
        <taxon>Peptostreptococcales</taxon>
        <taxon>Tepidibacteraceae</taxon>
        <taxon>Alkalithermobacter</taxon>
    </lineage>
</organism>
<dbReference type="EMBL" id="MZGW01000001">
    <property type="protein sequence ID" value="OPJ57107.1"/>
    <property type="molecule type" value="Genomic_DNA"/>
</dbReference>
<dbReference type="InterPro" id="IPR025501">
    <property type="entry name" value="MinD_FleN"/>
</dbReference>
<dbReference type="PANTHER" id="PTHR43384">
    <property type="entry name" value="SEPTUM SITE-DETERMINING PROTEIN MIND HOMOLOG, CHLOROPLASTIC-RELATED"/>
    <property type="match status" value="1"/>
</dbReference>
<dbReference type="GO" id="GO:0016887">
    <property type="term" value="F:ATP hydrolysis activity"/>
    <property type="evidence" value="ECO:0007669"/>
    <property type="project" value="TreeGrafter"/>
</dbReference>
<evidence type="ECO:0000256" key="2">
    <source>
        <dbReference type="ARBA" id="ARBA00022840"/>
    </source>
</evidence>
<dbReference type="GO" id="GO:0005524">
    <property type="term" value="F:ATP binding"/>
    <property type="evidence" value="ECO:0007669"/>
    <property type="project" value="UniProtKB-KW"/>
</dbReference>
<dbReference type="InterPro" id="IPR050625">
    <property type="entry name" value="ParA/MinD_ATPase"/>
</dbReference>
<accession>A0A1V4IC58</accession>
<gene>
    <name evidence="3" type="primary">ylxH</name>
    <name evidence="3" type="ORF">CLOTH_03900</name>
</gene>
<dbReference type="Gene3D" id="3.40.50.300">
    <property type="entry name" value="P-loop containing nucleotide triphosphate hydrolases"/>
    <property type="match status" value="1"/>
</dbReference>
<keyword evidence="2" id="KW-0067">ATP-binding</keyword>
<keyword evidence="4" id="KW-1185">Reference proteome</keyword>
<evidence type="ECO:0000313" key="3">
    <source>
        <dbReference type="EMBL" id="OPJ57107.1"/>
    </source>
</evidence>
<dbReference type="GO" id="GO:0009898">
    <property type="term" value="C:cytoplasmic side of plasma membrane"/>
    <property type="evidence" value="ECO:0007669"/>
    <property type="project" value="TreeGrafter"/>
</dbReference>
<dbReference type="RefSeq" id="WP_143715397.1">
    <property type="nucleotide sequence ID" value="NZ_MZGW01000001.1"/>
</dbReference>
<dbReference type="STRING" id="29349.CLOTH_03900"/>
<dbReference type="InterPro" id="IPR033875">
    <property type="entry name" value="FlhG"/>
</dbReference>
<comment type="caution">
    <text evidence="3">The sequence shown here is derived from an EMBL/GenBank/DDBJ whole genome shotgun (WGS) entry which is preliminary data.</text>
</comment>
<name>A0A1V4IC58_9FIRM</name>
<dbReference type="Proteomes" id="UP000190140">
    <property type="component" value="Unassembled WGS sequence"/>
</dbReference>
<protein>
    <submittedName>
        <fullName evidence="3">Flagellum site-determining protein YlxH</fullName>
    </submittedName>
</protein>
<dbReference type="SUPFAM" id="SSF52540">
    <property type="entry name" value="P-loop containing nucleoside triphosphate hydrolases"/>
    <property type="match status" value="1"/>
</dbReference>
<dbReference type="GO" id="GO:0005829">
    <property type="term" value="C:cytosol"/>
    <property type="evidence" value="ECO:0007669"/>
    <property type="project" value="TreeGrafter"/>
</dbReference>
<dbReference type="InterPro" id="IPR027417">
    <property type="entry name" value="P-loop_NTPase"/>
</dbReference>
<dbReference type="PANTHER" id="PTHR43384:SF4">
    <property type="entry name" value="CELLULOSE BIOSYNTHESIS PROTEIN BCSQ-RELATED"/>
    <property type="match status" value="1"/>
</dbReference>
<evidence type="ECO:0000256" key="1">
    <source>
        <dbReference type="ARBA" id="ARBA00022741"/>
    </source>
</evidence>
<dbReference type="Pfam" id="PF10609">
    <property type="entry name" value="ParA"/>
    <property type="match status" value="1"/>
</dbReference>
<reference evidence="3 4" key="1">
    <citation type="submission" date="2017-03" db="EMBL/GenBank/DDBJ databases">
        <title>Genome sequence of Clostridium thermoalcaliphilum DSM 7309.</title>
        <authorList>
            <person name="Poehlein A."/>
            <person name="Daniel R."/>
        </authorList>
    </citation>
    <scope>NUCLEOTIDE SEQUENCE [LARGE SCALE GENOMIC DNA]</scope>
    <source>
        <strain evidence="3 4">DSM 7309</strain>
    </source>
</reference>